<evidence type="ECO:0000313" key="2">
    <source>
        <dbReference type="Proteomes" id="UP000250235"/>
    </source>
</evidence>
<dbReference type="Proteomes" id="UP000250235">
    <property type="component" value="Unassembled WGS sequence"/>
</dbReference>
<accession>A0A2Z7A0V4</accession>
<evidence type="ECO:0000313" key="1">
    <source>
        <dbReference type="EMBL" id="KZT76698.1"/>
    </source>
</evidence>
<sequence length="134" mass="15128">MNSRNLLAKPVVAHNKIQTQQPNDVFSKETSQNNTVPTNSNDVVEPHQLVTSIAFKSTKSWLRQHRYHQMVIQSQHIPHNNSLAAGTIRNTQNAAFQLIETTSLYLLDWYFKPSADLSSSRASDDPVVNTQNVD</sequence>
<protein>
    <submittedName>
        <fullName evidence="1">Family II extracell lipase 3 family protein</fullName>
    </submittedName>
</protein>
<reference evidence="1 2" key="1">
    <citation type="journal article" date="2015" name="Proc. Natl. Acad. Sci. U.S.A.">
        <title>The resurrection genome of Boea hygrometrica: A blueprint for survival of dehydration.</title>
        <authorList>
            <person name="Xiao L."/>
            <person name="Yang G."/>
            <person name="Zhang L."/>
            <person name="Yang X."/>
            <person name="Zhao S."/>
            <person name="Ji Z."/>
            <person name="Zhou Q."/>
            <person name="Hu M."/>
            <person name="Wang Y."/>
            <person name="Chen M."/>
            <person name="Xu Y."/>
            <person name="Jin H."/>
            <person name="Xiao X."/>
            <person name="Hu G."/>
            <person name="Bao F."/>
            <person name="Hu Y."/>
            <person name="Wan P."/>
            <person name="Li L."/>
            <person name="Deng X."/>
            <person name="Kuang T."/>
            <person name="Xiang C."/>
            <person name="Zhu J.K."/>
            <person name="Oliver M.J."/>
            <person name="He Y."/>
        </authorList>
    </citation>
    <scope>NUCLEOTIDE SEQUENCE [LARGE SCALE GENOMIC DNA]</scope>
    <source>
        <strain evidence="2">cv. XS01</strain>
    </source>
</reference>
<proteinExistence type="predicted"/>
<dbReference type="AlphaFoldDB" id="A0A2Z7A0V4"/>
<keyword evidence="2" id="KW-1185">Reference proteome</keyword>
<organism evidence="1 2">
    <name type="scientific">Dorcoceras hygrometricum</name>
    <dbReference type="NCBI Taxonomy" id="472368"/>
    <lineage>
        <taxon>Eukaryota</taxon>
        <taxon>Viridiplantae</taxon>
        <taxon>Streptophyta</taxon>
        <taxon>Embryophyta</taxon>
        <taxon>Tracheophyta</taxon>
        <taxon>Spermatophyta</taxon>
        <taxon>Magnoliopsida</taxon>
        <taxon>eudicotyledons</taxon>
        <taxon>Gunneridae</taxon>
        <taxon>Pentapetalae</taxon>
        <taxon>asterids</taxon>
        <taxon>lamiids</taxon>
        <taxon>Lamiales</taxon>
        <taxon>Gesneriaceae</taxon>
        <taxon>Didymocarpoideae</taxon>
        <taxon>Trichosporeae</taxon>
        <taxon>Loxocarpinae</taxon>
        <taxon>Dorcoceras</taxon>
    </lineage>
</organism>
<gene>
    <name evidence="1" type="ORF">F511_46278</name>
</gene>
<name>A0A2Z7A0V4_9LAMI</name>
<dbReference type="EMBL" id="KV100563">
    <property type="protein sequence ID" value="KZT76698.1"/>
    <property type="molecule type" value="Genomic_DNA"/>
</dbReference>